<protein>
    <submittedName>
        <fullName evidence="2">GM22432</fullName>
    </submittedName>
</protein>
<proteinExistence type="predicted"/>
<sequence>MTLFLTNDVTATQASSHRDPVSRNPSDLAGGKTCVSSARHTLHVKQIVSCFCPIPFPAPSSTPRLTSARRTPAPPPPPQ</sequence>
<dbReference type="OMA" id="CPIPFPA"/>
<reference evidence="2 3" key="1">
    <citation type="journal article" date="2007" name="Nature">
        <title>Evolution of genes and genomes on the Drosophila phylogeny.</title>
        <authorList>
            <consortium name="Drosophila 12 Genomes Consortium"/>
            <person name="Clark A.G."/>
            <person name="Eisen M.B."/>
            <person name="Smith D.R."/>
            <person name="Bergman C.M."/>
            <person name="Oliver B."/>
            <person name="Markow T.A."/>
            <person name="Kaufman T.C."/>
            <person name="Kellis M."/>
            <person name="Gelbart W."/>
            <person name="Iyer V.N."/>
            <person name="Pollard D.A."/>
            <person name="Sackton T.B."/>
            <person name="Larracuente A.M."/>
            <person name="Singh N.D."/>
            <person name="Abad J.P."/>
            <person name="Abt D.N."/>
            <person name="Adryan B."/>
            <person name="Aguade M."/>
            <person name="Akashi H."/>
            <person name="Anderson W.W."/>
            <person name="Aquadro C.F."/>
            <person name="Ardell D.H."/>
            <person name="Arguello R."/>
            <person name="Artieri C.G."/>
            <person name="Barbash D.A."/>
            <person name="Barker D."/>
            <person name="Barsanti P."/>
            <person name="Batterham P."/>
            <person name="Batzoglou S."/>
            <person name="Begun D."/>
            <person name="Bhutkar A."/>
            <person name="Blanco E."/>
            <person name="Bosak S.A."/>
            <person name="Bradley R.K."/>
            <person name="Brand A.D."/>
            <person name="Brent M.R."/>
            <person name="Brooks A.N."/>
            <person name="Brown R.H."/>
            <person name="Butlin R.K."/>
            <person name="Caggese C."/>
            <person name="Calvi B.R."/>
            <person name="Bernardo de Carvalho A."/>
            <person name="Caspi A."/>
            <person name="Castrezana S."/>
            <person name="Celniker S.E."/>
            <person name="Chang J.L."/>
            <person name="Chapple C."/>
            <person name="Chatterji S."/>
            <person name="Chinwalla A."/>
            <person name="Civetta A."/>
            <person name="Clifton S.W."/>
            <person name="Comeron J.M."/>
            <person name="Costello J.C."/>
            <person name="Coyne J.A."/>
            <person name="Daub J."/>
            <person name="David R.G."/>
            <person name="Delcher A.L."/>
            <person name="Delehaunty K."/>
            <person name="Do C.B."/>
            <person name="Ebling H."/>
            <person name="Edwards K."/>
            <person name="Eickbush T."/>
            <person name="Evans J.D."/>
            <person name="Filipski A."/>
            <person name="Findeiss S."/>
            <person name="Freyhult E."/>
            <person name="Fulton L."/>
            <person name="Fulton R."/>
            <person name="Garcia A.C."/>
            <person name="Gardiner A."/>
            <person name="Garfield D.A."/>
            <person name="Garvin B.E."/>
            <person name="Gibson G."/>
            <person name="Gilbert D."/>
            <person name="Gnerre S."/>
            <person name="Godfrey J."/>
            <person name="Good R."/>
            <person name="Gotea V."/>
            <person name="Gravely B."/>
            <person name="Greenberg A.J."/>
            <person name="Griffiths-Jones S."/>
            <person name="Gross S."/>
            <person name="Guigo R."/>
            <person name="Gustafson E.A."/>
            <person name="Haerty W."/>
            <person name="Hahn M.W."/>
            <person name="Halligan D.L."/>
            <person name="Halpern A.L."/>
            <person name="Halter G.M."/>
            <person name="Han M.V."/>
            <person name="Heger A."/>
            <person name="Hillier L."/>
            <person name="Hinrichs A.S."/>
            <person name="Holmes I."/>
            <person name="Hoskins R.A."/>
            <person name="Hubisz M.J."/>
            <person name="Hultmark D."/>
            <person name="Huntley M.A."/>
            <person name="Jaffe D.B."/>
            <person name="Jagadeeshan S."/>
            <person name="Jeck W.R."/>
            <person name="Johnson J."/>
            <person name="Jones C.D."/>
            <person name="Jordan W.C."/>
            <person name="Karpen G.H."/>
            <person name="Kataoka E."/>
            <person name="Keightley P.D."/>
            <person name="Kheradpour P."/>
            <person name="Kirkness E.F."/>
            <person name="Koerich L.B."/>
            <person name="Kristiansen K."/>
            <person name="Kudrna D."/>
            <person name="Kulathinal R.J."/>
            <person name="Kumar S."/>
            <person name="Kwok R."/>
            <person name="Lander E."/>
            <person name="Langley C.H."/>
            <person name="Lapoint R."/>
            <person name="Lazzaro B.P."/>
            <person name="Lee S.J."/>
            <person name="Levesque L."/>
            <person name="Li R."/>
            <person name="Lin C.F."/>
            <person name="Lin M.F."/>
            <person name="Lindblad-Toh K."/>
            <person name="Llopart A."/>
            <person name="Long M."/>
            <person name="Low L."/>
            <person name="Lozovsky E."/>
            <person name="Lu J."/>
            <person name="Luo M."/>
            <person name="Machado C.A."/>
            <person name="Makalowski W."/>
            <person name="Marzo M."/>
            <person name="Matsuda M."/>
            <person name="Matzkin L."/>
            <person name="McAllister B."/>
            <person name="McBride C.S."/>
            <person name="McKernan B."/>
            <person name="McKernan K."/>
            <person name="Mendez-Lago M."/>
            <person name="Minx P."/>
            <person name="Mollenhauer M.U."/>
            <person name="Montooth K."/>
            <person name="Mount S.M."/>
            <person name="Mu X."/>
            <person name="Myers E."/>
            <person name="Negre B."/>
            <person name="Newfeld S."/>
            <person name="Nielsen R."/>
            <person name="Noor M.A."/>
            <person name="O'Grady P."/>
            <person name="Pachter L."/>
            <person name="Papaceit M."/>
            <person name="Parisi M.J."/>
            <person name="Parisi M."/>
            <person name="Parts L."/>
            <person name="Pedersen J.S."/>
            <person name="Pesole G."/>
            <person name="Phillippy A.M."/>
            <person name="Ponting C.P."/>
            <person name="Pop M."/>
            <person name="Porcelli D."/>
            <person name="Powell J.R."/>
            <person name="Prohaska S."/>
            <person name="Pruitt K."/>
            <person name="Puig M."/>
            <person name="Quesneville H."/>
            <person name="Ram K.R."/>
            <person name="Rand D."/>
            <person name="Rasmussen M.D."/>
            <person name="Reed L.K."/>
            <person name="Reenan R."/>
            <person name="Reily A."/>
            <person name="Remington K.A."/>
            <person name="Rieger T.T."/>
            <person name="Ritchie M.G."/>
            <person name="Robin C."/>
            <person name="Rogers Y.H."/>
            <person name="Rohde C."/>
            <person name="Rozas J."/>
            <person name="Rubenfield M.J."/>
            <person name="Ruiz A."/>
            <person name="Russo S."/>
            <person name="Salzberg S.L."/>
            <person name="Sanchez-Gracia A."/>
            <person name="Saranga D.J."/>
            <person name="Sato H."/>
            <person name="Schaeffer S.W."/>
            <person name="Schatz M.C."/>
            <person name="Schlenke T."/>
            <person name="Schwartz R."/>
            <person name="Segarra C."/>
            <person name="Singh R.S."/>
            <person name="Sirot L."/>
            <person name="Sirota M."/>
            <person name="Sisneros N.B."/>
            <person name="Smith C.D."/>
            <person name="Smith T.F."/>
            <person name="Spieth J."/>
            <person name="Stage D.E."/>
            <person name="Stark A."/>
            <person name="Stephan W."/>
            <person name="Strausberg R.L."/>
            <person name="Strempel S."/>
            <person name="Sturgill D."/>
            <person name="Sutton G."/>
            <person name="Sutton G.G."/>
            <person name="Tao W."/>
            <person name="Teichmann S."/>
            <person name="Tobari Y.N."/>
            <person name="Tomimura Y."/>
            <person name="Tsolas J.M."/>
            <person name="Valente V.L."/>
            <person name="Venter E."/>
            <person name="Venter J.C."/>
            <person name="Vicario S."/>
            <person name="Vieira F.G."/>
            <person name="Vilella A.J."/>
            <person name="Villasante A."/>
            <person name="Walenz B."/>
            <person name="Wang J."/>
            <person name="Wasserman M."/>
            <person name="Watts T."/>
            <person name="Wilson D."/>
            <person name="Wilson R.K."/>
            <person name="Wing R.A."/>
            <person name="Wolfner M.F."/>
            <person name="Wong A."/>
            <person name="Wong G.K."/>
            <person name="Wu C.I."/>
            <person name="Wu G."/>
            <person name="Yamamoto D."/>
            <person name="Yang H.P."/>
            <person name="Yang S.P."/>
            <person name="Yorke J.A."/>
            <person name="Yoshida K."/>
            <person name="Zdobnov E."/>
            <person name="Zhang P."/>
            <person name="Zhang Y."/>
            <person name="Zimin A.V."/>
            <person name="Baldwin J."/>
            <person name="Abdouelleil A."/>
            <person name="Abdulkadir J."/>
            <person name="Abebe A."/>
            <person name="Abera B."/>
            <person name="Abreu J."/>
            <person name="Acer S.C."/>
            <person name="Aftuck L."/>
            <person name="Alexander A."/>
            <person name="An P."/>
            <person name="Anderson E."/>
            <person name="Anderson S."/>
            <person name="Arachi H."/>
            <person name="Azer M."/>
            <person name="Bachantsang P."/>
            <person name="Barry A."/>
            <person name="Bayul T."/>
            <person name="Berlin A."/>
            <person name="Bessette D."/>
            <person name="Bloom T."/>
            <person name="Blye J."/>
            <person name="Boguslavskiy L."/>
            <person name="Bonnet C."/>
            <person name="Boukhgalter B."/>
            <person name="Bourzgui I."/>
            <person name="Brown A."/>
            <person name="Cahill P."/>
            <person name="Channer S."/>
            <person name="Cheshatsang Y."/>
            <person name="Chuda L."/>
            <person name="Citroen M."/>
            <person name="Collymore A."/>
            <person name="Cooke P."/>
            <person name="Costello M."/>
            <person name="D'Aco K."/>
            <person name="Daza R."/>
            <person name="De Haan G."/>
            <person name="DeGray S."/>
            <person name="DeMaso C."/>
            <person name="Dhargay N."/>
            <person name="Dooley K."/>
            <person name="Dooley E."/>
            <person name="Doricent M."/>
            <person name="Dorje P."/>
            <person name="Dorjee K."/>
            <person name="Dupes A."/>
            <person name="Elong R."/>
            <person name="Falk J."/>
            <person name="Farina A."/>
            <person name="Faro S."/>
            <person name="Ferguson D."/>
            <person name="Fisher S."/>
            <person name="Foley C.D."/>
            <person name="Franke A."/>
            <person name="Friedrich D."/>
            <person name="Gadbois L."/>
            <person name="Gearin G."/>
            <person name="Gearin C.R."/>
            <person name="Giannoukos G."/>
            <person name="Goode T."/>
            <person name="Graham J."/>
            <person name="Grandbois E."/>
            <person name="Grewal S."/>
            <person name="Gyaltsen K."/>
            <person name="Hafez N."/>
            <person name="Hagos B."/>
            <person name="Hall J."/>
            <person name="Henson C."/>
            <person name="Hollinger A."/>
            <person name="Honan T."/>
            <person name="Huard M.D."/>
            <person name="Hughes L."/>
            <person name="Hurhula B."/>
            <person name="Husby M.E."/>
            <person name="Kamat A."/>
            <person name="Kanga B."/>
            <person name="Kashin S."/>
            <person name="Khazanovich D."/>
            <person name="Kisner P."/>
            <person name="Lance K."/>
            <person name="Lara M."/>
            <person name="Lee W."/>
            <person name="Lennon N."/>
            <person name="Letendre F."/>
            <person name="LeVine R."/>
            <person name="Lipovsky A."/>
            <person name="Liu X."/>
            <person name="Liu J."/>
            <person name="Liu S."/>
            <person name="Lokyitsang T."/>
            <person name="Lokyitsang Y."/>
            <person name="Lubonja R."/>
            <person name="Lui A."/>
            <person name="MacDonald P."/>
            <person name="Magnisalis V."/>
            <person name="Maru K."/>
            <person name="Matthews C."/>
            <person name="McCusker W."/>
            <person name="McDonough S."/>
            <person name="Mehta T."/>
            <person name="Meldrim J."/>
            <person name="Meneus L."/>
            <person name="Mihai O."/>
            <person name="Mihalev A."/>
            <person name="Mihova T."/>
            <person name="Mittelman R."/>
            <person name="Mlenga V."/>
            <person name="Montmayeur A."/>
            <person name="Mulrain L."/>
            <person name="Navidi A."/>
            <person name="Naylor J."/>
            <person name="Negash T."/>
            <person name="Nguyen T."/>
            <person name="Nguyen N."/>
            <person name="Nicol R."/>
            <person name="Norbu C."/>
            <person name="Norbu N."/>
            <person name="Novod N."/>
            <person name="O'Neill B."/>
            <person name="Osman S."/>
            <person name="Markiewicz E."/>
            <person name="Oyono O.L."/>
            <person name="Patti C."/>
            <person name="Phunkhang P."/>
            <person name="Pierre F."/>
            <person name="Priest M."/>
            <person name="Raghuraman S."/>
            <person name="Rege F."/>
            <person name="Reyes R."/>
            <person name="Rise C."/>
            <person name="Rogov P."/>
            <person name="Ross K."/>
            <person name="Ryan E."/>
            <person name="Settipalli S."/>
            <person name="Shea T."/>
            <person name="Sherpa N."/>
            <person name="Shi L."/>
            <person name="Shih D."/>
            <person name="Sparrow T."/>
            <person name="Spaulding J."/>
            <person name="Stalker J."/>
            <person name="Stange-Thomann N."/>
            <person name="Stavropoulos S."/>
            <person name="Stone C."/>
            <person name="Strader C."/>
            <person name="Tesfaye S."/>
            <person name="Thomson T."/>
            <person name="Thoulutsang Y."/>
            <person name="Thoulutsang D."/>
            <person name="Topham K."/>
            <person name="Topping I."/>
            <person name="Tsamla T."/>
            <person name="Vassiliev H."/>
            <person name="Vo A."/>
            <person name="Wangchuk T."/>
            <person name="Wangdi T."/>
            <person name="Weiand M."/>
            <person name="Wilkinson J."/>
            <person name="Wilson A."/>
            <person name="Yadav S."/>
            <person name="Young G."/>
            <person name="Yu Q."/>
            <person name="Zembek L."/>
            <person name="Zhong D."/>
            <person name="Zimmer A."/>
            <person name="Zwirko Z."/>
            <person name="Jaffe D.B."/>
            <person name="Alvarez P."/>
            <person name="Brockman W."/>
            <person name="Butler J."/>
            <person name="Chin C."/>
            <person name="Gnerre S."/>
            <person name="Grabherr M."/>
            <person name="Kleber M."/>
            <person name="Mauceli E."/>
            <person name="MacCallum I."/>
        </authorList>
    </citation>
    <scope>NUCLEOTIDE SEQUENCE [LARGE SCALE GENOMIC DNA]</scope>
    <source>
        <strain evidence="3">Rob3c / Tucson 14021-0248.25</strain>
    </source>
</reference>
<dbReference type="HOGENOM" id="CLU_2608588_0_0_1"/>
<gene>
    <name evidence="2" type="primary">Dsec\GM22432</name>
    <name evidence="2" type="ORF">Dsec_GM22432</name>
</gene>
<evidence type="ECO:0000313" key="2">
    <source>
        <dbReference type="EMBL" id="EDW44452.1"/>
    </source>
</evidence>
<organism evidence="3">
    <name type="scientific">Drosophila sechellia</name>
    <name type="common">Fruit fly</name>
    <dbReference type="NCBI Taxonomy" id="7238"/>
    <lineage>
        <taxon>Eukaryota</taxon>
        <taxon>Metazoa</taxon>
        <taxon>Ecdysozoa</taxon>
        <taxon>Arthropoda</taxon>
        <taxon>Hexapoda</taxon>
        <taxon>Insecta</taxon>
        <taxon>Pterygota</taxon>
        <taxon>Neoptera</taxon>
        <taxon>Endopterygota</taxon>
        <taxon>Diptera</taxon>
        <taxon>Brachycera</taxon>
        <taxon>Muscomorpha</taxon>
        <taxon>Ephydroidea</taxon>
        <taxon>Drosophilidae</taxon>
        <taxon>Drosophila</taxon>
        <taxon>Sophophora</taxon>
    </lineage>
</organism>
<feature type="compositionally biased region" description="Polar residues" evidence="1">
    <location>
        <begin position="1"/>
        <end position="15"/>
    </location>
</feature>
<feature type="region of interest" description="Disordered" evidence="1">
    <location>
        <begin position="1"/>
        <end position="30"/>
    </location>
</feature>
<dbReference type="EMBL" id="CH480826">
    <property type="protein sequence ID" value="EDW44452.1"/>
    <property type="molecule type" value="Genomic_DNA"/>
</dbReference>
<dbReference type="AlphaFoldDB" id="B4IAY9"/>
<feature type="region of interest" description="Disordered" evidence="1">
    <location>
        <begin position="57"/>
        <end position="79"/>
    </location>
</feature>
<feature type="compositionally biased region" description="Low complexity" evidence="1">
    <location>
        <begin position="61"/>
        <end position="71"/>
    </location>
</feature>
<keyword evidence="3" id="KW-1185">Reference proteome</keyword>
<evidence type="ECO:0000313" key="3">
    <source>
        <dbReference type="Proteomes" id="UP000001292"/>
    </source>
</evidence>
<dbReference type="PhylomeDB" id="B4IAY9"/>
<dbReference type="Proteomes" id="UP000001292">
    <property type="component" value="Unassembled WGS sequence"/>
</dbReference>
<accession>B4IAY9</accession>
<name>B4IAY9_DROSE</name>
<evidence type="ECO:0000256" key="1">
    <source>
        <dbReference type="SAM" id="MobiDB-lite"/>
    </source>
</evidence>